<name>A0ABV6P0D2_9ACTN</name>
<accession>A0ABV6P0D2</accession>
<comment type="caution">
    <text evidence="1">The sequence shown here is derived from an EMBL/GenBank/DDBJ whole genome shotgun (WGS) entry which is preliminary data.</text>
</comment>
<evidence type="ECO:0000313" key="2">
    <source>
        <dbReference type="Proteomes" id="UP001589894"/>
    </source>
</evidence>
<keyword evidence="2" id="KW-1185">Reference proteome</keyword>
<evidence type="ECO:0000313" key="1">
    <source>
        <dbReference type="EMBL" id="MFC0566487.1"/>
    </source>
</evidence>
<reference evidence="1 2" key="1">
    <citation type="submission" date="2024-09" db="EMBL/GenBank/DDBJ databases">
        <authorList>
            <person name="Sun Q."/>
            <person name="Mori K."/>
        </authorList>
    </citation>
    <scope>NUCLEOTIDE SEQUENCE [LARGE SCALE GENOMIC DNA]</scope>
    <source>
        <strain evidence="1 2">TBRC 2205</strain>
    </source>
</reference>
<dbReference type="Proteomes" id="UP001589894">
    <property type="component" value="Unassembled WGS sequence"/>
</dbReference>
<gene>
    <name evidence="1" type="ORF">ACFFHU_20400</name>
</gene>
<protein>
    <recommendedName>
        <fullName evidence="3">Glutathione S-transferase</fullName>
    </recommendedName>
</protein>
<evidence type="ECO:0008006" key="3">
    <source>
        <dbReference type="Google" id="ProtNLM"/>
    </source>
</evidence>
<proteinExistence type="predicted"/>
<dbReference type="RefSeq" id="WP_377341148.1">
    <property type="nucleotide sequence ID" value="NZ_JBHLUE010000016.1"/>
</dbReference>
<dbReference type="EMBL" id="JBHLUE010000016">
    <property type="protein sequence ID" value="MFC0566487.1"/>
    <property type="molecule type" value="Genomic_DNA"/>
</dbReference>
<organism evidence="1 2">
    <name type="scientific">Plantactinospora siamensis</name>
    <dbReference type="NCBI Taxonomy" id="555372"/>
    <lineage>
        <taxon>Bacteria</taxon>
        <taxon>Bacillati</taxon>
        <taxon>Actinomycetota</taxon>
        <taxon>Actinomycetes</taxon>
        <taxon>Micromonosporales</taxon>
        <taxon>Micromonosporaceae</taxon>
        <taxon>Plantactinospora</taxon>
    </lineage>
</organism>
<sequence>MVRYAPRHPFAARRLCRLMGYEVDGSTADYRAVGARIPFLRLDPT</sequence>